<evidence type="ECO:0000256" key="1">
    <source>
        <dbReference type="SAM" id="MobiDB-lite"/>
    </source>
</evidence>
<reference evidence="2" key="2">
    <citation type="submission" date="2022-01" db="EMBL/GenBank/DDBJ databases">
        <authorList>
            <person name="Yamashiro T."/>
            <person name="Shiraishi A."/>
            <person name="Satake H."/>
            <person name="Nakayama K."/>
        </authorList>
    </citation>
    <scope>NUCLEOTIDE SEQUENCE</scope>
</reference>
<dbReference type="Proteomes" id="UP001151760">
    <property type="component" value="Unassembled WGS sequence"/>
</dbReference>
<reference evidence="2" key="1">
    <citation type="journal article" date="2022" name="Int. J. Mol. Sci.">
        <title>Draft Genome of Tanacetum Coccineum: Genomic Comparison of Closely Related Tanacetum-Family Plants.</title>
        <authorList>
            <person name="Yamashiro T."/>
            <person name="Shiraishi A."/>
            <person name="Nakayama K."/>
            <person name="Satake H."/>
        </authorList>
    </citation>
    <scope>NUCLEOTIDE SEQUENCE</scope>
</reference>
<organism evidence="2 3">
    <name type="scientific">Tanacetum coccineum</name>
    <dbReference type="NCBI Taxonomy" id="301880"/>
    <lineage>
        <taxon>Eukaryota</taxon>
        <taxon>Viridiplantae</taxon>
        <taxon>Streptophyta</taxon>
        <taxon>Embryophyta</taxon>
        <taxon>Tracheophyta</taxon>
        <taxon>Spermatophyta</taxon>
        <taxon>Magnoliopsida</taxon>
        <taxon>eudicotyledons</taxon>
        <taxon>Gunneridae</taxon>
        <taxon>Pentapetalae</taxon>
        <taxon>asterids</taxon>
        <taxon>campanulids</taxon>
        <taxon>Asterales</taxon>
        <taxon>Asteraceae</taxon>
        <taxon>Asteroideae</taxon>
        <taxon>Anthemideae</taxon>
        <taxon>Anthemidinae</taxon>
        <taxon>Tanacetum</taxon>
    </lineage>
</organism>
<name>A0ABQ5GGH9_9ASTR</name>
<keyword evidence="3" id="KW-1185">Reference proteome</keyword>
<proteinExistence type="predicted"/>
<evidence type="ECO:0000313" key="3">
    <source>
        <dbReference type="Proteomes" id="UP001151760"/>
    </source>
</evidence>
<gene>
    <name evidence="2" type="ORF">Tco_1040792</name>
</gene>
<evidence type="ECO:0000313" key="2">
    <source>
        <dbReference type="EMBL" id="GJT74067.1"/>
    </source>
</evidence>
<sequence>MQASVDMLFDEGGSGNQMEQGDFVGGGQGADIQPVSAAADTVVEDVALVQPKRQRKRKTMVVDAGEPSHSPKRLRKDHETPSGTSVGGKSISAVQRLLAIAVLNAEVRVTATFTLPFVTSSVSTTPEHEGGDHTDSLVGLNLCTIGASQRFVISLDSSHHSGANVAEAEVDSLVRSSMPIMMTITTVTPTVDPVSTVKEKFVKPSPIVACFSSAGGTDPAMGGFSDFTSSDFLVGGIRTVIDPDTNLAANQMSLSAEVRMCAEYNVKERRMLKSVVEKQVEMLKVRDVEIESLKVQLALKEAEAAKAIRLKEA</sequence>
<feature type="region of interest" description="Disordered" evidence="1">
    <location>
        <begin position="54"/>
        <end position="88"/>
    </location>
</feature>
<protein>
    <submittedName>
        <fullName evidence="2">Uncharacterized protein</fullName>
    </submittedName>
</protein>
<comment type="caution">
    <text evidence="2">The sequence shown here is derived from an EMBL/GenBank/DDBJ whole genome shotgun (WGS) entry which is preliminary data.</text>
</comment>
<dbReference type="EMBL" id="BQNB010018409">
    <property type="protein sequence ID" value="GJT74067.1"/>
    <property type="molecule type" value="Genomic_DNA"/>
</dbReference>
<accession>A0ABQ5GGH9</accession>